<sequence>MVTLIFVRGDPVSMIDRTIEAVSQGDFCHVAVQFAWGIVEALGVPERGFVPGVRLSPTDKYDGKAVATMKLALPEEAAAEQEARRLLGRLYSYIGCLEGGIYDLTGIRLQPWLNKLSDWLQIRLFGTVLPVDIGTWSMNCSETAARIIRAGGINVLPGVEADCITPMDLIRYFQIDKGELTMSEETISNSSADKTDATNTLLYQ</sequence>
<evidence type="ECO:0000313" key="1">
    <source>
        <dbReference type="EMBL" id="SEP36904.1"/>
    </source>
</evidence>
<dbReference type="EMBL" id="FODY01000021">
    <property type="protein sequence ID" value="SEP36904.1"/>
    <property type="molecule type" value="Genomic_DNA"/>
</dbReference>
<dbReference type="Gene3D" id="3.90.1720.10">
    <property type="entry name" value="endopeptidase domain like (from Nostoc punctiforme)"/>
    <property type="match status" value="1"/>
</dbReference>
<dbReference type="RefSeq" id="WP_091749524.1">
    <property type="nucleotide sequence ID" value="NZ_FODY01000021.1"/>
</dbReference>
<dbReference type="Proteomes" id="UP000198847">
    <property type="component" value="Unassembled WGS sequence"/>
</dbReference>
<accession>A0A1H8XAF3</accession>
<proteinExistence type="predicted"/>
<keyword evidence="2" id="KW-1185">Reference proteome</keyword>
<evidence type="ECO:0000313" key="2">
    <source>
        <dbReference type="Proteomes" id="UP000198847"/>
    </source>
</evidence>
<dbReference type="InterPro" id="IPR038765">
    <property type="entry name" value="Papain-like_cys_pep_sf"/>
</dbReference>
<name>A0A1H8XAF3_9FIRM</name>
<reference evidence="1 2" key="1">
    <citation type="submission" date="2016-10" db="EMBL/GenBank/DDBJ databases">
        <authorList>
            <person name="de Groot N.N."/>
        </authorList>
    </citation>
    <scope>NUCLEOTIDE SEQUENCE [LARGE SCALE GENOMIC DNA]</scope>
    <source>
        <strain evidence="1 2">DSM 13305</strain>
    </source>
</reference>
<dbReference type="STRING" id="112903.SAMN04490178_12177"/>
<dbReference type="AlphaFoldDB" id="A0A1H8XAF3"/>
<organism evidence="1 2">
    <name type="scientific">Propionispora vibrioides</name>
    <dbReference type="NCBI Taxonomy" id="112903"/>
    <lineage>
        <taxon>Bacteria</taxon>
        <taxon>Bacillati</taxon>
        <taxon>Bacillota</taxon>
        <taxon>Negativicutes</taxon>
        <taxon>Selenomonadales</taxon>
        <taxon>Sporomusaceae</taxon>
        <taxon>Propionispora</taxon>
    </lineage>
</organism>
<dbReference type="SUPFAM" id="SSF54001">
    <property type="entry name" value="Cysteine proteinases"/>
    <property type="match status" value="1"/>
</dbReference>
<protein>
    <submittedName>
        <fullName evidence="1">Uncharacterized protein</fullName>
    </submittedName>
</protein>
<gene>
    <name evidence="1" type="ORF">SAMN04490178_12177</name>
</gene>